<dbReference type="AlphaFoldDB" id="A0A934M9V8"/>
<gene>
    <name evidence="1" type="ORF">JAV76_08170</name>
</gene>
<dbReference type="RefSeq" id="WP_198733545.1">
    <property type="nucleotide sequence ID" value="NZ_JAEINH010000005.1"/>
</dbReference>
<comment type="caution">
    <text evidence="1">The sequence shown here is derived from an EMBL/GenBank/DDBJ whole genome shotgun (WGS) entry which is preliminary data.</text>
</comment>
<dbReference type="Proteomes" id="UP000602087">
    <property type="component" value="Unassembled WGS sequence"/>
</dbReference>
<evidence type="ECO:0000313" key="2">
    <source>
        <dbReference type="Proteomes" id="UP000602087"/>
    </source>
</evidence>
<proteinExistence type="predicted"/>
<keyword evidence="2" id="KW-1185">Reference proteome</keyword>
<sequence>MKAKLDDGRIVHLNEDGTWSFVDGSGQALITSEHGFRRAKWGQSKSDVLRIEDSEPTLHKSDALGYLGKIATFDCFIFYTFVDDRLANGRYALREEHSNLNFHLSDYETLETLLTKKYGPCTEQQEFWSDDLYRDDYSQWGQAVAYGHYLKLTRWSGPETEVKLGISGDNFEVHVYIDYFATALEDVLHSKRQDRYLEDL</sequence>
<dbReference type="EMBL" id="JAEINH010000005">
    <property type="protein sequence ID" value="MBI9114985.1"/>
    <property type="molecule type" value="Genomic_DNA"/>
</dbReference>
<protein>
    <submittedName>
        <fullName evidence="1">Uncharacterized protein</fullName>
    </submittedName>
</protein>
<evidence type="ECO:0000313" key="1">
    <source>
        <dbReference type="EMBL" id="MBI9114985.1"/>
    </source>
</evidence>
<organism evidence="1 2">
    <name type="scientific">Sanguibacter suaedae</name>
    <dbReference type="NCBI Taxonomy" id="2795737"/>
    <lineage>
        <taxon>Bacteria</taxon>
        <taxon>Bacillati</taxon>
        <taxon>Actinomycetota</taxon>
        <taxon>Actinomycetes</taxon>
        <taxon>Micrococcales</taxon>
        <taxon>Sanguibacteraceae</taxon>
        <taxon>Sanguibacter</taxon>
    </lineage>
</organism>
<accession>A0A934M9V8</accession>
<reference evidence="1" key="1">
    <citation type="submission" date="2020-12" db="EMBL/GenBank/DDBJ databases">
        <title>Sanguibacter suaedae sp. nov., isolated from Suaeda aralocaspica.</title>
        <authorList>
            <person name="Ma Q."/>
        </authorList>
    </citation>
    <scope>NUCLEOTIDE SEQUENCE</scope>
    <source>
        <strain evidence="1">YZGR15</strain>
    </source>
</reference>
<name>A0A934M9V8_9MICO</name>